<dbReference type="EMBL" id="KJ398163">
    <property type="protein sequence ID" value="AHX02540.1"/>
    <property type="molecule type" value="Genomic_DNA"/>
</dbReference>
<protein>
    <recommendedName>
        <fullName evidence="3">Ribosomal protein L20</fullName>
    </recommendedName>
</protein>
<feature type="transmembrane region" description="Helical" evidence="1">
    <location>
        <begin position="50"/>
        <end position="72"/>
    </location>
</feature>
<name>A0A0E3DB70_9FLOR</name>
<accession>A0A0E3DB70</accession>
<evidence type="ECO:0000256" key="1">
    <source>
        <dbReference type="SAM" id="Phobius"/>
    </source>
</evidence>
<gene>
    <name evidence="2" type="ORF">Sduby.mt.49</name>
</gene>
<keyword evidence="1" id="KW-1133">Transmembrane helix</keyword>
<proteinExistence type="predicted"/>
<sequence length="89" mass="11112">MKKIYYSNKIKKRKIRKNFIIQFNYIDCLKYHWIKYFFIKEKILLNVKTLSNLFLMELFSSFSLNMWIIAFYKNRNISGIVRKTQNKYH</sequence>
<evidence type="ECO:0008006" key="3">
    <source>
        <dbReference type="Google" id="ProtNLM"/>
    </source>
</evidence>
<organism evidence="2">
    <name type="scientific">Schizymenia dubyi</name>
    <dbReference type="NCBI Taxonomy" id="38368"/>
    <lineage>
        <taxon>Eukaryota</taxon>
        <taxon>Rhodophyta</taxon>
        <taxon>Florideophyceae</taxon>
        <taxon>Rhodymeniophycidae</taxon>
        <taxon>Nemastomatales</taxon>
        <taxon>Schizymeniaceae</taxon>
        <taxon>Schizymenia</taxon>
    </lineage>
</organism>
<dbReference type="SUPFAM" id="SSF74731">
    <property type="entry name" value="Ribosomal protein L20"/>
    <property type="match status" value="1"/>
</dbReference>
<keyword evidence="1" id="KW-0472">Membrane</keyword>
<keyword evidence="1" id="KW-0812">Transmembrane</keyword>
<feature type="transmembrane region" description="Helical" evidence="1">
    <location>
        <begin position="20"/>
        <end position="38"/>
    </location>
</feature>
<dbReference type="AlphaFoldDB" id="A0A0E3DB70"/>
<geneLocation type="mitochondrion" evidence="2"/>
<evidence type="ECO:0000313" key="2">
    <source>
        <dbReference type="EMBL" id="AHX02540.1"/>
    </source>
</evidence>
<reference evidence="2" key="1">
    <citation type="submission" date="2014-02" db="EMBL/GenBank/DDBJ databases">
        <title>Complete mitochondrion genomes reveal florideophycean red algal diversity.</title>
        <authorList>
            <person name="Yang E.C."/>
            <person name="Yoon H.S."/>
        </authorList>
    </citation>
    <scope>NUCLEOTIDE SEQUENCE</scope>
</reference>
<keyword evidence="2" id="KW-0496">Mitochondrion</keyword>
<dbReference type="InterPro" id="IPR035566">
    <property type="entry name" value="Ribosomal_protein_bL20_C"/>
</dbReference>